<dbReference type="Proteomes" id="UP001165065">
    <property type="component" value="Unassembled WGS sequence"/>
</dbReference>
<comment type="caution">
    <text evidence="8">The sequence shown here is derived from an EMBL/GenBank/DDBJ whole genome shotgun (WGS) entry which is preliminary data.</text>
</comment>
<comment type="similarity">
    <text evidence="2">Belongs to the CD36 family.</text>
</comment>
<evidence type="ECO:0000256" key="7">
    <source>
        <dbReference type="SAM" id="Phobius"/>
    </source>
</evidence>
<proteinExistence type="inferred from homology"/>
<keyword evidence="9" id="KW-1185">Reference proteome</keyword>
<dbReference type="EMBL" id="BRYA01000310">
    <property type="protein sequence ID" value="GMI46694.1"/>
    <property type="molecule type" value="Genomic_DNA"/>
</dbReference>
<evidence type="ECO:0000256" key="4">
    <source>
        <dbReference type="ARBA" id="ARBA00022989"/>
    </source>
</evidence>
<dbReference type="PANTHER" id="PTHR11923:SF51">
    <property type="entry name" value="LYSOSOME MEMBRANE PROTEIN 2"/>
    <property type="match status" value="1"/>
</dbReference>
<comment type="subcellular location">
    <subcellularLocation>
        <location evidence="1">Membrane</location>
    </subcellularLocation>
</comment>
<feature type="transmembrane region" description="Helical" evidence="7">
    <location>
        <begin position="1562"/>
        <end position="1589"/>
    </location>
</feature>
<evidence type="ECO:0000313" key="9">
    <source>
        <dbReference type="Proteomes" id="UP001165065"/>
    </source>
</evidence>
<keyword evidence="5 7" id="KW-0472">Membrane</keyword>
<dbReference type="GO" id="GO:0005737">
    <property type="term" value="C:cytoplasm"/>
    <property type="evidence" value="ECO:0007669"/>
    <property type="project" value="TreeGrafter"/>
</dbReference>
<dbReference type="PANTHER" id="PTHR11923">
    <property type="entry name" value="SCAVENGER RECEPTOR CLASS B TYPE-1 SR-B1"/>
    <property type="match status" value="1"/>
</dbReference>
<keyword evidence="3 7" id="KW-0812">Transmembrane</keyword>
<evidence type="ECO:0000256" key="3">
    <source>
        <dbReference type="ARBA" id="ARBA00022692"/>
    </source>
</evidence>
<keyword evidence="4 7" id="KW-1133">Transmembrane helix</keyword>
<accession>A0A9W7GJ48</accession>
<organism evidence="8 9">
    <name type="scientific">Triparma columacea</name>
    <dbReference type="NCBI Taxonomy" id="722753"/>
    <lineage>
        <taxon>Eukaryota</taxon>
        <taxon>Sar</taxon>
        <taxon>Stramenopiles</taxon>
        <taxon>Ochrophyta</taxon>
        <taxon>Bolidophyceae</taxon>
        <taxon>Parmales</taxon>
        <taxon>Triparmaceae</taxon>
        <taxon>Triparma</taxon>
    </lineage>
</organism>
<name>A0A9W7GJ48_9STRA</name>
<dbReference type="InterPro" id="IPR002159">
    <property type="entry name" value="CD36_fam"/>
</dbReference>
<gene>
    <name evidence="8" type="ORF">TrCOL_g1642</name>
</gene>
<dbReference type="GO" id="GO:0005044">
    <property type="term" value="F:scavenger receptor activity"/>
    <property type="evidence" value="ECO:0007669"/>
    <property type="project" value="TreeGrafter"/>
</dbReference>
<evidence type="ECO:0000256" key="2">
    <source>
        <dbReference type="ARBA" id="ARBA00010532"/>
    </source>
</evidence>
<protein>
    <submittedName>
        <fullName evidence="8">Uncharacterized protein</fullName>
    </submittedName>
</protein>
<evidence type="ECO:0000256" key="5">
    <source>
        <dbReference type="ARBA" id="ARBA00023136"/>
    </source>
</evidence>
<dbReference type="GO" id="GO:0016020">
    <property type="term" value="C:membrane"/>
    <property type="evidence" value="ECO:0007669"/>
    <property type="project" value="UniProtKB-SubCell"/>
</dbReference>
<sequence>MGCAQICGGCVLLLGIIVIAGGFIGGELITELVDVGLKDAQKNNVYICDDYSVLDDGYKNFQNLEYFTDIGTDEFTPAYSHFFLYHVVNPIEYLTGSVGKIAEIGPFTMFTFSSGFEMEVNDNVLSYKSAYAHVFMDGDEVPVTGTAENGAVDVEAPTGTFANGSPDGINRQTPIANFNTGYLGALGSAGTEIALLLGVTCTPDQIANIVALKPTCSDKQIKKKDPNCACCLPDDLIGALNYGGLANEKVICDGLKDQLDAGAIDTFVQAATGLKNVTFASMDDASQMTARVNTFIAAGAVADADAYHAMDNHTKALFTAKMGFIAQTNLAASQGVMYGTCTNIAGACTVDLTGRPTDGTDLTQAEFRTIFRNYLAVGGTWPADNTNVDTTSWTTTSWDAATDAVRDESIKVFSRYNAVNTPLLTAAAGNQAAADAAFGGDGSTELALATRIAIISGAAETDADSDGIFVPQNAFDAAAIRAGYATFSGTTEITPTAWAGMTEDEKEVIVGNTYYGALSVGLAAIGGEYCSCRGNPFDSTIPVTGCCLEKGRIPAATVGKPWLYDPADALDMDGFWCNNTVTLDYTGKTSNSTHATSASDGKTTSMDHAYWYATQAGVAAGVMSDVVTPPRSCNAFLSEDSSFVSLVSMLNDIDGGIAVKSSGDAARTDTGLFQATAFGNPNLHTGLIQTHSANDHLYGYPSALLGLLLPSVILGLPGKDDAEKKAAMADIATYTKSFNDVCGVAAGKCNGAAAATPISYTCGGVAPSRSDISEANLAFADHSCKAASWTFSTAFFCASVEAGVHEKINALYAMTGLNLGGATYSQDDALEWSSEDIKTHIYTVVYGGAQLAGADATTAAAAADAATADLEAFYVSTTRSAVLMGIAGTTGKAGFIDQSNLLAKQGTMYGTCASLAGACTTVLTGRPTDGSDITAAEMRTIFKDYLTVSCGGTCVWPKDNTNADTTVWDTTSWDAATDTEKDESIKVFSRYNAVNTPILTAAAGNQAAADAAFGGDGSTELPLATRILVISGAAETDADSDSIFVPQNAFDAAAIRSGYATFSGTTEITPTAWAGMTEDEKEVIVNSVYFNAFNAGLAAIGGAPATGYLDYTSADDLEDVVEGYAVSLETFYCKCADGSDDHKTTGCCLSSGGGGGTDFTGFGCLYGLPGWFETNIANNDMEATMQRSKVIEGAKDATKQEYCPILSLDDASKLGEYVEHEGATSYDISPTYSETVQGGNGKFMEPQGLTTEAGDITLSKPGTKAGEELKLFVSQVSRSLELGYSGSTELVADLVTAEFRPHEKLLWSTPESEDADAEKKLEGKTSALHPLSWEGTANVAPLQNGLPVYLSQVNFLNADPDLLDSSVNGIEIYHCFDYPESVAYPDTDAQGSQQDGVVISGPAVVDTTKCDRVTTEWLTENKNDVDVWLQVEPASGFTIAGHQRLMGSIAPTVDCDPLAYGTHEVYQACLLGFSATGDLGTCHSEKSFLLEMMDVGGVQAGVMIQGAVAASGKTYSPGFPCSSANLFTPGFKGGGLVPVFWLDKASELAPKSRQGLVDLGKVISIAGLITTAGIAAGVALVVIGALCVAKGGGNKVAANA</sequence>
<dbReference type="Pfam" id="PF01130">
    <property type="entry name" value="CD36"/>
    <property type="match status" value="1"/>
</dbReference>
<reference evidence="9" key="1">
    <citation type="journal article" date="2023" name="Commun. Biol.">
        <title>Genome analysis of Parmales, the sister group of diatoms, reveals the evolutionary specialization of diatoms from phago-mixotrophs to photoautotrophs.</title>
        <authorList>
            <person name="Ban H."/>
            <person name="Sato S."/>
            <person name="Yoshikawa S."/>
            <person name="Yamada K."/>
            <person name="Nakamura Y."/>
            <person name="Ichinomiya M."/>
            <person name="Sato N."/>
            <person name="Blanc-Mathieu R."/>
            <person name="Endo H."/>
            <person name="Kuwata A."/>
            <person name="Ogata H."/>
        </authorList>
    </citation>
    <scope>NUCLEOTIDE SEQUENCE [LARGE SCALE GENOMIC DNA]</scope>
</reference>
<keyword evidence="6" id="KW-0325">Glycoprotein</keyword>
<evidence type="ECO:0000256" key="6">
    <source>
        <dbReference type="ARBA" id="ARBA00023180"/>
    </source>
</evidence>
<dbReference type="OrthoDB" id="200724at2759"/>
<evidence type="ECO:0000313" key="8">
    <source>
        <dbReference type="EMBL" id="GMI46694.1"/>
    </source>
</evidence>
<evidence type="ECO:0000256" key="1">
    <source>
        <dbReference type="ARBA" id="ARBA00004370"/>
    </source>
</evidence>